<dbReference type="Gene3D" id="2.60.40.4070">
    <property type="match status" value="1"/>
</dbReference>
<feature type="region of interest" description="Disordered" evidence="6">
    <location>
        <begin position="1"/>
        <end position="21"/>
    </location>
</feature>
<evidence type="ECO:0000259" key="7">
    <source>
        <dbReference type="Pfam" id="PF13860"/>
    </source>
</evidence>
<evidence type="ECO:0000256" key="1">
    <source>
        <dbReference type="ARBA" id="ARBA00010577"/>
    </source>
</evidence>
<reference evidence="9 10" key="1">
    <citation type="journal article" date="2015" name="Stand. Genomic Sci.">
        <title>Genomic Encyclopedia of Bacterial and Archaeal Type Strains, Phase III: the genomes of soil and plant-associated and newly described type strains.</title>
        <authorList>
            <person name="Whitman W.B."/>
            <person name="Woyke T."/>
            <person name="Klenk H.P."/>
            <person name="Zhou Y."/>
            <person name="Lilburn T.G."/>
            <person name="Beck B.J."/>
            <person name="De Vos P."/>
            <person name="Vandamme P."/>
            <person name="Eisen J.A."/>
            <person name="Garrity G."/>
            <person name="Hugenholtz P."/>
            <person name="Kyrpides N.C."/>
        </authorList>
    </citation>
    <scope>NUCLEOTIDE SEQUENCE [LARGE SCALE GENOMIC DNA]</scope>
    <source>
        <strain evidence="9 10">CGMCC 1.10821</strain>
    </source>
</reference>
<evidence type="ECO:0000256" key="4">
    <source>
        <dbReference type="ARBA" id="ARBA00024746"/>
    </source>
</evidence>
<dbReference type="GO" id="GO:0044781">
    <property type="term" value="P:bacterial-type flagellum organization"/>
    <property type="evidence" value="ECO:0007669"/>
    <property type="project" value="UniProtKB-UniRule"/>
</dbReference>
<gene>
    <name evidence="9" type="ORF">IP90_01933</name>
</gene>
<dbReference type="InterPro" id="IPR025965">
    <property type="entry name" value="FlgD/Vpr_Ig-like"/>
</dbReference>
<evidence type="ECO:0000313" key="10">
    <source>
        <dbReference type="Proteomes" id="UP000315167"/>
    </source>
</evidence>
<dbReference type="InterPro" id="IPR025963">
    <property type="entry name" value="FLgD_Tudor"/>
</dbReference>
<sequence>MTTAVNGDPFAALNANPGTAAGKKNDALGQAEFMRLMTEQLKHQDPLKPLSNSEFIGQLAQFSTVQGISDLNTAVQGFGNALTGDQVLKGAALVGHEVLVPSEQVALAAGGVASGVVMAPGAGTVTVEITDASGAVVRQIEVAADAKGEVRFGWDGKNAQGEAMAAGNYAIKATHLGSSGTATTLNTYVDSIVESVTIGSDGLYLNLPGLGTAPLDYVLRVGGARAG</sequence>
<dbReference type="Gene3D" id="2.30.30.910">
    <property type="match status" value="1"/>
</dbReference>
<keyword evidence="10" id="KW-1185">Reference proteome</keyword>
<evidence type="ECO:0000313" key="9">
    <source>
        <dbReference type="EMBL" id="TWI02835.1"/>
    </source>
</evidence>
<keyword evidence="9" id="KW-0969">Cilium</keyword>
<organism evidence="9 10">
    <name type="scientific">Luteimonas cucumeris</name>
    <dbReference type="NCBI Taxonomy" id="985012"/>
    <lineage>
        <taxon>Bacteria</taxon>
        <taxon>Pseudomonadati</taxon>
        <taxon>Pseudomonadota</taxon>
        <taxon>Gammaproteobacteria</taxon>
        <taxon>Lysobacterales</taxon>
        <taxon>Lysobacteraceae</taxon>
        <taxon>Luteimonas</taxon>
    </lineage>
</organism>
<accession>A0A562L5G8</accession>
<dbReference type="EMBL" id="VLKN01000004">
    <property type="protein sequence ID" value="TWI02835.1"/>
    <property type="molecule type" value="Genomic_DNA"/>
</dbReference>
<evidence type="ECO:0000256" key="6">
    <source>
        <dbReference type="SAM" id="MobiDB-lite"/>
    </source>
</evidence>
<keyword evidence="9" id="KW-0966">Cell projection</keyword>
<evidence type="ECO:0000259" key="8">
    <source>
        <dbReference type="Pfam" id="PF13861"/>
    </source>
</evidence>
<dbReference type="Pfam" id="PF13860">
    <property type="entry name" value="FlgD_ig"/>
    <property type="match status" value="1"/>
</dbReference>
<dbReference type="Pfam" id="PF03963">
    <property type="entry name" value="FlgD"/>
    <property type="match status" value="1"/>
</dbReference>
<dbReference type="RefSeq" id="WP_144899421.1">
    <property type="nucleotide sequence ID" value="NZ_VLKN01000004.1"/>
</dbReference>
<feature type="domain" description="FlgD/Vpr Ig-like" evidence="7">
    <location>
        <begin position="106"/>
        <end position="175"/>
    </location>
</feature>
<dbReference type="AlphaFoldDB" id="A0A562L5G8"/>
<dbReference type="OrthoDB" id="9785233at2"/>
<comment type="similarity">
    <text evidence="1 5">Belongs to the FlgD family.</text>
</comment>
<proteinExistence type="inferred from homology"/>
<evidence type="ECO:0000256" key="5">
    <source>
        <dbReference type="RuleBase" id="RU362076"/>
    </source>
</evidence>
<dbReference type="Pfam" id="PF13861">
    <property type="entry name" value="FLgD_tudor"/>
    <property type="match status" value="1"/>
</dbReference>
<dbReference type="InterPro" id="IPR005648">
    <property type="entry name" value="FlgD"/>
</dbReference>
<evidence type="ECO:0000256" key="2">
    <source>
        <dbReference type="ARBA" id="ARBA00016013"/>
    </source>
</evidence>
<protein>
    <recommendedName>
        <fullName evidence="2 5">Basal-body rod modification protein FlgD</fullName>
    </recommendedName>
</protein>
<name>A0A562L5G8_9GAMM</name>
<feature type="domain" description="FlgD Tudor-like" evidence="8">
    <location>
        <begin position="85"/>
        <end position="218"/>
    </location>
</feature>
<comment type="caution">
    <text evidence="9">The sequence shown here is derived from an EMBL/GenBank/DDBJ whole genome shotgun (WGS) entry which is preliminary data.</text>
</comment>
<comment type="function">
    <text evidence="4 5">Required for flagellar hook formation. May act as a scaffolding protein.</text>
</comment>
<dbReference type="Proteomes" id="UP000315167">
    <property type="component" value="Unassembled WGS sequence"/>
</dbReference>
<keyword evidence="9" id="KW-0282">Flagellum</keyword>
<evidence type="ECO:0000256" key="3">
    <source>
        <dbReference type="ARBA" id="ARBA00022795"/>
    </source>
</evidence>
<keyword evidence="3 5" id="KW-1005">Bacterial flagellum biogenesis</keyword>